<feature type="compositionally biased region" description="Basic and acidic residues" evidence="1">
    <location>
        <begin position="19"/>
        <end position="28"/>
    </location>
</feature>
<name>A0A0E9T0T1_ANGAN</name>
<accession>A0A0E9T0T1</accession>
<dbReference type="EMBL" id="GBXM01062042">
    <property type="protein sequence ID" value="JAH46535.1"/>
    <property type="molecule type" value="Transcribed_RNA"/>
</dbReference>
<sequence>MKEPSSDASDTETQSQYTEGKDGSEVIPEKLFSPEEEYYTHQRIAEWVLKVNASLFSPSSESMMTISPGEEQDTAIKIVYEGD</sequence>
<evidence type="ECO:0000256" key="1">
    <source>
        <dbReference type="SAM" id="MobiDB-lite"/>
    </source>
</evidence>
<feature type="compositionally biased region" description="Polar residues" evidence="1">
    <location>
        <begin position="1"/>
        <end position="18"/>
    </location>
</feature>
<organism evidence="2">
    <name type="scientific">Anguilla anguilla</name>
    <name type="common">European freshwater eel</name>
    <name type="synonym">Muraena anguilla</name>
    <dbReference type="NCBI Taxonomy" id="7936"/>
    <lineage>
        <taxon>Eukaryota</taxon>
        <taxon>Metazoa</taxon>
        <taxon>Chordata</taxon>
        <taxon>Craniata</taxon>
        <taxon>Vertebrata</taxon>
        <taxon>Euteleostomi</taxon>
        <taxon>Actinopterygii</taxon>
        <taxon>Neopterygii</taxon>
        <taxon>Teleostei</taxon>
        <taxon>Anguilliformes</taxon>
        <taxon>Anguillidae</taxon>
        <taxon>Anguilla</taxon>
    </lineage>
</organism>
<dbReference type="AlphaFoldDB" id="A0A0E9T0T1"/>
<feature type="region of interest" description="Disordered" evidence="1">
    <location>
        <begin position="1"/>
        <end position="28"/>
    </location>
</feature>
<dbReference type="EMBL" id="GBXM01063677">
    <property type="protein sequence ID" value="JAH44900.1"/>
    <property type="molecule type" value="Transcribed_RNA"/>
</dbReference>
<reference evidence="2" key="1">
    <citation type="submission" date="2014-11" db="EMBL/GenBank/DDBJ databases">
        <authorList>
            <person name="Amaro Gonzalez C."/>
        </authorList>
    </citation>
    <scope>NUCLEOTIDE SEQUENCE</scope>
</reference>
<reference evidence="2" key="2">
    <citation type="journal article" date="2015" name="Fish Shellfish Immunol.">
        <title>Early steps in the European eel (Anguilla anguilla)-Vibrio vulnificus interaction in the gills: Role of the RtxA13 toxin.</title>
        <authorList>
            <person name="Callol A."/>
            <person name="Pajuelo D."/>
            <person name="Ebbesson L."/>
            <person name="Teles M."/>
            <person name="MacKenzie S."/>
            <person name="Amaro C."/>
        </authorList>
    </citation>
    <scope>NUCLEOTIDE SEQUENCE</scope>
</reference>
<evidence type="ECO:0000313" key="2">
    <source>
        <dbReference type="EMBL" id="JAH46535.1"/>
    </source>
</evidence>
<proteinExistence type="predicted"/>
<protein>
    <submittedName>
        <fullName evidence="2">Uncharacterized protein</fullName>
    </submittedName>
</protein>